<keyword evidence="2" id="KW-1185">Reference proteome</keyword>
<dbReference type="Gene3D" id="3.30.30.30">
    <property type="match status" value="1"/>
</dbReference>
<proteinExistence type="predicted"/>
<dbReference type="VEuPathDB" id="AmoebaDB:EIN_279860"/>
<dbReference type="Proteomes" id="UP000014680">
    <property type="component" value="Unassembled WGS sequence"/>
</dbReference>
<organism evidence="1 2">
    <name type="scientific">Entamoeba invadens IP1</name>
    <dbReference type="NCBI Taxonomy" id="370355"/>
    <lineage>
        <taxon>Eukaryota</taxon>
        <taxon>Amoebozoa</taxon>
        <taxon>Evosea</taxon>
        <taxon>Archamoebae</taxon>
        <taxon>Mastigamoebida</taxon>
        <taxon>Entamoebidae</taxon>
        <taxon>Entamoeba</taxon>
    </lineage>
</organism>
<dbReference type="RefSeq" id="XP_004257760.1">
    <property type="nucleotide sequence ID" value="XM_004257712.1"/>
</dbReference>
<dbReference type="Gene3D" id="3.30.420.40">
    <property type="match status" value="2"/>
</dbReference>
<dbReference type="KEGG" id="eiv:EIN_279860"/>
<dbReference type="AlphaFoldDB" id="A0A0A1U7T6"/>
<evidence type="ECO:0000313" key="2">
    <source>
        <dbReference type="Proteomes" id="UP000014680"/>
    </source>
</evidence>
<dbReference type="GeneID" id="14889982"/>
<evidence type="ECO:0000313" key="1">
    <source>
        <dbReference type="EMBL" id="ELP90989.1"/>
    </source>
</evidence>
<sequence length="145" mass="16804">MSNGTEVSISPILSLCMLLRYFYLRFVNKLETSTSDIIVIKAVVTCQNHILKENRENLEYAAHCTGFDVLSVLSHPKASVWSDKNVFRAEGNYLFIDLDTNLELSVGKKDGENLQIIHFRNYENITEDFLNERLFEIIIKELEER</sequence>
<gene>
    <name evidence="1" type="ORF">EIN_279860</name>
</gene>
<name>A0A0A1U7T6_ENTIV</name>
<protein>
    <submittedName>
        <fullName evidence="1">Uncharacterized protein</fullName>
    </submittedName>
</protein>
<reference evidence="1 2" key="1">
    <citation type="submission" date="2012-10" db="EMBL/GenBank/DDBJ databases">
        <authorList>
            <person name="Zafar N."/>
            <person name="Inman J."/>
            <person name="Hall N."/>
            <person name="Lorenzi H."/>
            <person name="Caler E."/>
        </authorList>
    </citation>
    <scope>NUCLEOTIDE SEQUENCE [LARGE SCALE GENOMIC DNA]</scope>
    <source>
        <strain evidence="1 2">IP1</strain>
    </source>
</reference>
<dbReference type="Gene3D" id="3.90.640.10">
    <property type="entry name" value="Actin, Chain A, domain 4"/>
    <property type="match status" value="1"/>
</dbReference>
<dbReference type="EMBL" id="KB206481">
    <property type="protein sequence ID" value="ELP90989.1"/>
    <property type="molecule type" value="Genomic_DNA"/>
</dbReference>
<accession>A0A0A1U7T6</accession>